<reference evidence="4" key="1">
    <citation type="journal article" date="2019" name="Int. J. Syst. Evol. Microbiol.">
        <title>The Global Catalogue of Microorganisms (GCM) 10K type strain sequencing project: providing services to taxonomists for standard genome sequencing and annotation.</title>
        <authorList>
            <consortium name="The Broad Institute Genomics Platform"/>
            <consortium name="The Broad Institute Genome Sequencing Center for Infectious Disease"/>
            <person name="Wu L."/>
            <person name="Ma J."/>
        </authorList>
    </citation>
    <scope>NUCLEOTIDE SEQUENCE [LARGE SCALE GENOMIC DNA]</scope>
    <source>
        <strain evidence="4">JCM 16929</strain>
    </source>
</reference>
<dbReference type="Proteomes" id="UP001501490">
    <property type="component" value="Unassembled WGS sequence"/>
</dbReference>
<keyword evidence="2" id="KW-0812">Transmembrane</keyword>
<comment type="caution">
    <text evidence="3">The sequence shown here is derived from an EMBL/GenBank/DDBJ whole genome shotgun (WGS) entry which is preliminary data.</text>
</comment>
<feature type="region of interest" description="Disordered" evidence="1">
    <location>
        <begin position="1"/>
        <end position="31"/>
    </location>
</feature>
<feature type="transmembrane region" description="Helical" evidence="2">
    <location>
        <begin position="41"/>
        <end position="62"/>
    </location>
</feature>
<gene>
    <name evidence="3" type="ORF">GCM10022236_05050</name>
</gene>
<feature type="transmembrane region" description="Helical" evidence="2">
    <location>
        <begin position="88"/>
        <end position="115"/>
    </location>
</feature>
<sequence length="120" mass="12850">MSDQPQQPEYEQPALGQPGYDRPIYGRPYPALPQPHPQGTIVLVLGILGCFVTVCAPIAWYLGSKALREIQASGARYSNEDLLRAGRIIGMIVTILAIVGLVFLVIFVIIAAIAATATSS</sequence>
<keyword evidence="4" id="KW-1185">Reference proteome</keyword>
<accession>A0ABP6ZDY4</accession>
<evidence type="ECO:0000313" key="4">
    <source>
        <dbReference type="Proteomes" id="UP001501490"/>
    </source>
</evidence>
<evidence type="ECO:0000256" key="1">
    <source>
        <dbReference type="SAM" id="MobiDB-lite"/>
    </source>
</evidence>
<dbReference type="RefSeq" id="WP_344801505.1">
    <property type="nucleotide sequence ID" value="NZ_BAABAB010000005.1"/>
</dbReference>
<keyword evidence="2" id="KW-1133">Transmembrane helix</keyword>
<organism evidence="3 4">
    <name type="scientific">Microlunatus ginsengisoli</name>
    <dbReference type="NCBI Taxonomy" id="363863"/>
    <lineage>
        <taxon>Bacteria</taxon>
        <taxon>Bacillati</taxon>
        <taxon>Actinomycetota</taxon>
        <taxon>Actinomycetes</taxon>
        <taxon>Propionibacteriales</taxon>
        <taxon>Propionibacteriaceae</taxon>
        <taxon>Microlunatus</taxon>
    </lineage>
</organism>
<dbReference type="EMBL" id="BAABAB010000005">
    <property type="protein sequence ID" value="GAA3606207.1"/>
    <property type="molecule type" value="Genomic_DNA"/>
</dbReference>
<protein>
    <recommendedName>
        <fullName evidence="5">DUF4190 domain-containing protein</fullName>
    </recommendedName>
</protein>
<evidence type="ECO:0008006" key="5">
    <source>
        <dbReference type="Google" id="ProtNLM"/>
    </source>
</evidence>
<name>A0ABP6ZDY4_9ACTN</name>
<keyword evidence="2" id="KW-0472">Membrane</keyword>
<proteinExistence type="predicted"/>
<evidence type="ECO:0000256" key="2">
    <source>
        <dbReference type="SAM" id="Phobius"/>
    </source>
</evidence>
<evidence type="ECO:0000313" key="3">
    <source>
        <dbReference type="EMBL" id="GAA3606207.1"/>
    </source>
</evidence>